<reference evidence="2 3" key="1">
    <citation type="journal article" date="2016" name="Nat. Commun.">
        <title>Thousands of microbial genomes shed light on interconnected biogeochemical processes in an aquifer system.</title>
        <authorList>
            <person name="Anantharaman K."/>
            <person name="Brown C.T."/>
            <person name="Hug L.A."/>
            <person name="Sharon I."/>
            <person name="Castelle C.J."/>
            <person name="Probst A.J."/>
            <person name="Thomas B.C."/>
            <person name="Singh A."/>
            <person name="Wilkins M.J."/>
            <person name="Karaoz U."/>
            <person name="Brodie E.L."/>
            <person name="Williams K.H."/>
            <person name="Hubbard S.S."/>
            <person name="Banfield J.F."/>
        </authorList>
    </citation>
    <scope>NUCLEOTIDE SEQUENCE [LARGE SCALE GENOMIC DNA]</scope>
</reference>
<feature type="transmembrane region" description="Helical" evidence="1">
    <location>
        <begin position="150"/>
        <end position="176"/>
    </location>
</feature>
<gene>
    <name evidence="2" type="ORF">A3C16_02155</name>
</gene>
<comment type="caution">
    <text evidence="2">The sequence shown here is derived from an EMBL/GenBank/DDBJ whole genome shotgun (WGS) entry which is preliminary data.</text>
</comment>
<evidence type="ECO:0000313" key="3">
    <source>
        <dbReference type="Proteomes" id="UP000177811"/>
    </source>
</evidence>
<keyword evidence="1" id="KW-0472">Membrane</keyword>
<dbReference type="EMBL" id="MHQL01000001">
    <property type="protein sequence ID" value="OHA04107.1"/>
    <property type="molecule type" value="Genomic_DNA"/>
</dbReference>
<keyword evidence="1" id="KW-0812">Transmembrane</keyword>
<evidence type="ECO:0000313" key="2">
    <source>
        <dbReference type="EMBL" id="OHA04107.1"/>
    </source>
</evidence>
<evidence type="ECO:0000256" key="1">
    <source>
        <dbReference type="SAM" id="Phobius"/>
    </source>
</evidence>
<keyword evidence="1" id="KW-1133">Transmembrane helix</keyword>
<name>A0A1G2KXG7_9BACT</name>
<protein>
    <submittedName>
        <fullName evidence="2">Uncharacterized protein</fullName>
    </submittedName>
</protein>
<proteinExistence type="predicted"/>
<dbReference type="Proteomes" id="UP000177811">
    <property type="component" value="Unassembled WGS sequence"/>
</dbReference>
<sequence length="183" mass="20274">MWHIDRERPRDIPVRALVSEPTSLVRDTLVEVLALKEEQHREASRAAKAWEREQGVKERRKLLVKSYLEAKFPNAVKEYCSDGNGDIAVRVDIEEIERIIPHAEKWARREFWLRLGITGLLAAVGGSCTLKVALLAYAAVSGDLMTGAAILLGFITGLATLAVFFGACLPALEVLLTGYSDDK</sequence>
<feature type="transmembrane region" description="Helical" evidence="1">
    <location>
        <begin position="111"/>
        <end position="138"/>
    </location>
</feature>
<organism evidence="2 3">
    <name type="scientific">Candidatus Sungbacteria bacterium RIFCSPHIGHO2_02_FULL_51_29</name>
    <dbReference type="NCBI Taxonomy" id="1802273"/>
    <lineage>
        <taxon>Bacteria</taxon>
        <taxon>Candidatus Sungiibacteriota</taxon>
    </lineage>
</organism>
<accession>A0A1G2KXG7</accession>
<dbReference type="AlphaFoldDB" id="A0A1G2KXG7"/>